<keyword evidence="4 15" id="KW-0768">Sushi</keyword>
<evidence type="ECO:0000256" key="16">
    <source>
        <dbReference type="SAM" id="Phobius"/>
    </source>
</evidence>
<dbReference type="InterPro" id="IPR000436">
    <property type="entry name" value="Sushi_SCR_CCP_dom"/>
</dbReference>
<dbReference type="GO" id="GO:0050728">
    <property type="term" value="P:negative regulation of inflammatory response"/>
    <property type="evidence" value="ECO:0007669"/>
    <property type="project" value="Ensembl"/>
</dbReference>
<evidence type="ECO:0000256" key="6">
    <source>
        <dbReference type="ARBA" id="ARBA00022729"/>
    </source>
</evidence>
<keyword evidence="19" id="KW-1185">Reference proteome</keyword>
<dbReference type="KEGG" id="dord:105980358"/>
<dbReference type="CDD" id="cd00033">
    <property type="entry name" value="CCP"/>
    <property type="match status" value="2"/>
</dbReference>
<dbReference type="OMA" id="TILNCEC"/>
<keyword evidence="7" id="KW-0677">Repeat</keyword>
<comment type="caution">
    <text evidence="15">Lacks conserved residue(s) required for the propagation of feature annotation.</text>
</comment>
<dbReference type="InParanoid" id="A0A1S3EMG4"/>
<proteinExistence type="predicted"/>
<evidence type="ECO:0000313" key="19">
    <source>
        <dbReference type="Proteomes" id="UP000081671"/>
    </source>
</evidence>
<dbReference type="GO" id="GO:0002664">
    <property type="term" value="P:regulation of T cell tolerance induction"/>
    <property type="evidence" value="ECO:0007669"/>
    <property type="project" value="Ensembl"/>
</dbReference>
<dbReference type="GO" id="GO:0006954">
    <property type="term" value="P:inflammatory response"/>
    <property type="evidence" value="ECO:0007669"/>
    <property type="project" value="TreeGrafter"/>
</dbReference>
<evidence type="ECO:0000256" key="7">
    <source>
        <dbReference type="ARBA" id="ARBA00022737"/>
    </source>
</evidence>
<dbReference type="Pfam" id="PF00084">
    <property type="entry name" value="Sushi"/>
    <property type="match status" value="2"/>
</dbReference>
<keyword evidence="11 15" id="KW-1015">Disulfide bond</keyword>
<feature type="disulfide bond" evidence="15">
    <location>
        <begin position="24"/>
        <end position="67"/>
    </location>
</feature>
<evidence type="ECO:0000256" key="17">
    <source>
        <dbReference type="SAM" id="SignalP"/>
    </source>
</evidence>
<dbReference type="CTD" id="3559"/>
<evidence type="ECO:0000256" key="13">
    <source>
        <dbReference type="ARBA" id="ARBA00023180"/>
    </source>
</evidence>
<dbReference type="STRING" id="10020.ENSDORP00000005751"/>
<dbReference type="GO" id="GO:2000561">
    <property type="term" value="P:regulation of CD4-positive, alpha-beta T cell proliferation"/>
    <property type="evidence" value="ECO:0007669"/>
    <property type="project" value="Ensembl"/>
</dbReference>
<dbReference type="RefSeq" id="XP_012864667.1">
    <property type="nucleotide sequence ID" value="XM_013009213.1"/>
</dbReference>
<evidence type="ECO:0000256" key="14">
    <source>
        <dbReference type="ARBA" id="ARBA00025938"/>
    </source>
</evidence>
<evidence type="ECO:0000259" key="18">
    <source>
        <dbReference type="PROSITE" id="PS50923"/>
    </source>
</evidence>
<gene>
    <name evidence="20" type="primary">Il2ra</name>
</gene>
<evidence type="ECO:0000256" key="4">
    <source>
        <dbReference type="ARBA" id="ARBA00022659"/>
    </source>
</evidence>
<dbReference type="GO" id="GO:0042104">
    <property type="term" value="P:positive regulation of activated T cell proliferation"/>
    <property type="evidence" value="ECO:0007669"/>
    <property type="project" value="Ensembl"/>
</dbReference>
<keyword evidence="12 20" id="KW-0675">Receptor</keyword>
<evidence type="ECO:0000256" key="1">
    <source>
        <dbReference type="ARBA" id="ARBA00002381"/>
    </source>
</evidence>
<feature type="transmembrane region" description="Helical" evidence="16">
    <location>
        <begin position="236"/>
        <end position="258"/>
    </location>
</feature>
<feature type="domain" description="Sushi" evidence="18">
    <location>
        <begin position="22"/>
        <end position="81"/>
    </location>
</feature>
<keyword evidence="8" id="KW-0391">Immunity</keyword>
<dbReference type="SUPFAM" id="SSF57535">
    <property type="entry name" value="Complement control module/SCR domain"/>
    <property type="match status" value="2"/>
</dbReference>
<dbReference type="GO" id="GO:0046013">
    <property type="term" value="P:regulation of T cell homeostatic proliferation"/>
    <property type="evidence" value="ECO:0007669"/>
    <property type="project" value="Ensembl"/>
</dbReference>
<feature type="disulfide bond" evidence="15">
    <location>
        <begin position="122"/>
        <end position="165"/>
    </location>
</feature>
<dbReference type="GeneID" id="105980358"/>
<dbReference type="Gene3D" id="2.20.28.230">
    <property type="match status" value="1"/>
</dbReference>
<dbReference type="PANTHER" id="PTHR10573">
    <property type="entry name" value="INTERLEUKIN-2 RECEPTOR ALPHA CHAIN"/>
    <property type="match status" value="1"/>
</dbReference>
<dbReference type="AlphaFoldDB" id="A0A1S3EMG4"/>
<comment type="subunit">
    <text evidence="14">Non-covalent dimer of an alpha and a beta subunit. IL2R exists in 3 different forms: a high affinity dimer, an intermediate affinity monomer (beta subunit), and a low affinity monomer (alpha subunit). The high and intermediate affinity forms also associate with a gamma subunit.</text>
</comment>
<evidence type="ECO:0000256" key="9">
    <source>
        <dbReference type="ARBA" id="ARBA00022989"/>
    </source>
</evidence>
<keyword evidence="6 17" id="KW-0732">Signal</keyword>
<dbReference type="InterPro" id="IPR035976">
    <property type="entry name" value="Sushi/SCR/CCP_sf"/>
</dbReference>
<organism evidence="19 20">
    <name type="scientific">Dipodomys ordii</name>
    <name type="common">Ord's kangaroo rat</name>
    <dbReference type="NCBI Taxonomy" id="10020"/>
    <lineage>
        <taxon>Eukaryota</taxon>
        <taxon>Metazoa</taxon>
        <taxon>Chordata</taxon>
        <taxon>Craniata</taxon>
        <taxon>Vertebrata</taxon>
        <taxon>Euteleostomi</taxon>
        <taxon>Mammalia</taxon>
        <taxon>Eutheria</taxon>
        <taxon>Euarchontoglires</taxon>
        <taxon>Glires</taxon>
        <taxon>Rodentia</taxon>
        <taxon>Castorimorpha</taxon>
        <taxon>Heteromyidae</taxon>
        <taxon>Dipodomyinae</taxon>
        <taxon>Dipodomys</taxon>
    </lineage>
</organism>
<evidence type="ECO:0000256" key="3">
    <source>
        <dbReference type="ARBA" id="ARBA00013445"/>
    </source>
</evidence>
<feature type="chain" id="PRO_5010160886" description="Interleukin-2 receptor subunit alpha" evidence="17">
    <location>
        <begin position="22"/>
        <end position="269"/>
    </location>
</feature>
<feature type="signal peptide" evidence="17">
    <location>
        <begin position="1"/>
        <end position="21"/>
    </location>
</feature>
<name>A0A1S3EMG4_DIPOR</name>
<dbReference type="GO" id="GO:0009897">
    <property type="term" value="C:external side of plasma membrane"/>
    <property type="evidence" value="ECO:0007669"/>
    <property type="project" value="Ensembl"/>
</dbReference>
<dbReference type="GO" id="GO:0050798">
    <property type="term" value="P:activated T cell proliferation"/>
    <property type="evidence" value="ECO:0007669"/>
    <property type="project" value="Ensembl"/>
</dbReference>
<protein>
    <recommendedName>
        <fullName evidence="3">Interleukin-2 receptor subunit alpha</fullName>
    </recommendedName>
</protein>
<dbReference type="GO" id="GO:0004911">
    <property type="term" value="F:interleukin-2 receptor activity"/>
    <property type="evidence" value="ECO:0007669"/>
    <property type="project" value="Ensembl"/>
</dbReference>
<keyword evidence="13" id="KW-0325">Glycoprotein</keyword>
<evidence type="ECO:0000256" key="11">
    <source>
        <dbReference type="ARBA" id="ARBA00023157"/>
    </source>
</evidence>
<dbReference type="OrthoDB" id="9833060at2759"/>
<keyword evidence="9 16" id="KW-1133">Transmembrane helix</keyword>
<comment type="function">
    <text evidence="1">Receptor for interleukin-2. The receptor is involved in the regulation of immune tolerance by controlling regulatory T cells (TREGs) activity. TREGs suppress the activation and expansion of autoreactive T-cells.</text>
</comment>
<evidence type="ECO:0000256" key="15">
    <source>
        <dbReference type="PROSITE-ProRule" id="PRU00302"/>
    </source>
</evidence>
<dbReference type="Proteomes" id="UP000081671">
    <property type="component" value="Unplaced"/>
</dbReference>
<evidence type="ECO:0000256" key="5">
    <source>
        <dbReference type="ARBA" id="ARBA00022692"/>
    </source>
</evidence>
<evidence type="ECO:0000256" key="8">
    <source>
        <dbReference type="ARBA" id="ARBA00022859"/>
    </source>
</evidence>
<evidence type="ECO:0000256" key="2">
    <source>
        <dbReference type="ARBA" id="ARBA00004479"/>
    </source>
</evidence>
<evidence type="ECO:0000313" key="20">
    <source>
        <dbReference type="RefSeq" id="XP_012864667.1"/>
    </source>
</evidence>
<dbReference type="FunFam" id="2.20.28.230:FF:000002">
    <property type="entry name" value="Interleukin-2 receptor subunit alpha"/>
    <property type="match status" value="1"/>
</dbReference>
<accession>A0A1S3EMG4</accession>
<keyword evidence="10 16" id="KW-0472">Membrane</keyword>
<sequence length="269" mass="30634">MEPSLLMWGLCVSLMVPSCLTELCDSDPPHVSHAAFKALTYNKGTMLNCDCKAGFRRVSYGSSYMTCSENSSWDNRCQCVRISNHVPKKQVTPQPEEQKERKTTETQAQMQSMYHMNLKDYCVEPPRWKHEGQKRIYHFVVGQTVHYQCIEGYKALQRSPATSICKMICGKTRWSQPQLTCINESQQHPFPGEEAPQLSTDALLETEPSCLLTTTDPQSPTEAARTVETFILTMEYQVAVAACVFLLIGVLLLSGLTWQRRWKKNRRAI</sequence>
<evidence type="ECO:0000256" key="12">
    <source>
        <dbReference type="ARBA" id="ARBA00023170"/>
    </source>
</evidence>
<dbReference type="GO" id="GO:0007219">
    <property type="term" value="P:Notch signaling pathway"/>
    <property type="evidence" value="ECO:0007669"/>
    <property type="project" value="Ensembl"/>
</dbReference>
<dbReference type="GO" id="GO:0006955">
    <property type="term" value="P:immune response"/>
    <property type="evidence" value="ECO:0007669"/>
    <property type="project" value="UniProtKB-ARBA"/>
</dbReference>
<dbReference type="PANTHER" id="PTHR10573:SF0">
    <property type="entry name" value="INTERLEUKIN-2 RECEPTOR SUBUNIT ALPHA"/>
    <property type="match status" value="1"/>
</dbReference>
<feature type="domain" description="Sushi" evidence="18">
    <location>
        <begin position="120"/>
        <end position="183"/>
    </location>
</feature>
<dbReference type="GO" id="GO:0006924">
    <property type="term" value="P:activation-induced cell death of T cells"/>
    <property type="evidence" value="ECO:0007669"/>
    <property type="project" value="Ensembl"/>
</dbReference>
<evidence type="ECO:0000256" key="10">
    <source>
        <dbReference type="ARBA" id="ARBA00023136"/>
    </source>
</evidence>
<keyword evidence="5 16" id="KW-0812">Transmembrane</keyword>
<dbReference type="GO" id="GO:0042130">
    <property type="term" value="P:negative regulation of T cell proliferation"/>
    <property type="evidence" value="ECO:0007669"/>
    <property type="project" value="Ensembl"/>
</dbReference>
<comment type="subcellular location">
    <subcellularLocation>
        <location evidence="2">Membrane</location>
        <topology evidence="2">Single-pass type I membrane protein</topology>
    </subcellularLocation>
</comment>
<reference evidence="20" key="1">
    <citation type="submission" date="2025-08" db="UniProtKB">
        <authorList>
            <consortium name="RefSeq"/>
        </authorList>
    </citation>
    <scope>IDENTIFICATION</scope>
    <source>
        <tissue evidence="20">Kidney</tissue>
    </source>
</reference>
<dbReference type="FunCoup" id="A0A1S3EMG4">
    <property type="interactions" value="832"/>
</dbReference>
<dbReference type="GO" id="GO:0019976">
    <property type="term" value="F:interleukin-2 binding"/>
    <property type="evidence" value="ECO:0007669"/>
    <property type="project" value="Ensembl"/>
</dbReference>
<dbReference type="Gene3D" id="2.10.70.10">
    <property type="entry name" value="Complement Module, domain 1"/>
    <property type="match status" value="1"/>
</dbReference>
<dbReference type="SMART" id="SM00032">
    <property type="entry name" value="CCP"/>
    <property type="match status" value="2"/>
</dbReference>
<dbReference type="PROSITE" id="PS50923">
    <property type="entry name" value="SUSHI"/>
    <property type="match status" value="2"/>
</dbReference>
<dbReference type="InterPro" id="IPR015486">
    <property type="entry name" value="IL-2_rcpt_alpha"/>
</dbReference>